<sequence>MYEQWLAMEQFYYEDVGVILIFFIIGAILSISTISHLSHWFSKVVNGIFLVFVIISGIFIFNNINQHGELMAKAKYVSPANRDFKRNVYRDEQYSATSKNLFRNAYMSQHFEGVGLYQSKEFVEEVEYLGRDSKGYLYFQIDGNIYLVLESVVTFEDEQTTAIRVGKGYKLIDEKLTELGFVSQSRIFFQEFRVPNSMIDKEFEREQNSIIMQHKEIVAKWVTPG</sequence>
<dbReference type="AlphaFoldDB" id="A0A6I2GF77"/>
<organism evidence="2 3">
    <name type="scientific">Fundicoccus ignavus</name>
    <dbReference type="NCBI Taxonomy" id="2664442"/>
    <lineage>
        <taxon>Bacteria</taxon>
        <taxon>Bacillati</taxon>
        <taxon>Bacillota</taxon>
        <taxon>Bacilli</taxon>
        <taxon>Lactobacillales</taxon>
        <taxon>Aerococcaceae</taxon>
        <taxon>Fundicoccus</taxon>
    </lineage>
</organism>
<dbReference type="Proteomes" id="UP000430975">
    <property type="component" value="Unassembled WGS sequence"/>
</dbReference>
<name>A0A6I2GF77_9LACT</name>
<dbReference type="EMBL" id="WJQS01000007">
    <property type="protein sequence ID" value="MRI85886.1"/>
    <property type="molecule type" value="Genomic_DNA"/>
</dbReference>
<reference evidence="2 3" key="1">
    <citation type="submission" date="2019-11" db="EMBL/GenBank/DDBJ databases">
        <title>Characterisation of Fundicoccus ignavus gen. nov. sp. nov., a novel genus of the family Aerococcaceae isolated from bulk tank milk.</title>
        <authorList>
            <person name="Siebert A."/>
            <person name="Huptas C."/>
            <person name="Wenning M."/>
            <person name="Scherer S."/>
            <person name="Doll E.V."/>
        </authorList>
    </citation>
    <scope>NUCLEOTIDE SEQUENCE [LARGE SCALE GENOMIC DNA]</scope>
    <source>
        <strain evidence="2 3">WS4759</strain>
    </source>
</reference>
<evidence type="ECO:0000313" key="3">
    <source>
        <dbReference type="Proteomes" id="UP000430975"/>
    </source>
</evidence>
<dbReference type="RefSeq" id="WP_153863731.1">
    <property type="nucleotide sequence ID" value="NZ_WJQS01000007.1"/>
</dbReference>
<proteinExistence type="predicted"/>
<evidence type="ECO:0000256" key="1">
    <source>
        <dbReference type="SAM" id="Phobius"/>
    </source>
</evidence>
<protein>
    <submittedName>
        <fullName evidence="2">Uncharacterized protein</fullName>
    </submittedName>
</protein>
<comment type="caution">
    <text evidence="2">The sequence shown here is derived from an EMBL/GenBank/DDBJ whole genome shotgun (WGS) entry which is preliminary data.</text>
</comment>
<feature type="transmembrane region" description="Helical" evidence="1">
    <location>
        <begin position="12"/>
        <end position="34"/>
    </location>
</feature>
<keyword evidence="1" id="KW-0812">Transmembrane</keyword>
<keyword evidence="1" id="KW-0472">Membrane</keyword>
<accession>A0A6I2GF77</accession>
<keyword evidence="3" id="KW-1185">Reference proteome</keyword>
<gene>
    <name evidence="2" type="ORF">GIY09_08405</name>
</gene>
<keyword evidence="1" id="KW-1133">Transmembrane helix</keyword>
<feature type="transmembrane region" description="Helical" evidence="1">
    <location>
        <begin position="40"/>
        <end position="61"/>
    </location>
</feature>
<evidence type="ECO:0000313" key="2">
    <source>
        <dbReference type="EMBL" id="MRI85886.1"/>
    </source>
</evidence>